<dbReference type="PROSITE" id="PS51257">
    <property type="entry name" value="PROKAR_LIPOPROTEIN"/>
    <property type="match status" value="1"/>
</dbReference>
<evidence type="ECO:0000313" key="2">
    <source>
        <dbReference type="EMBL" id="PCO06233.1"/>
    </source>
</evidence>
<dbReference type="RefSeq" id="WP_067079538.1">
    <property type="nucleotide sequence ID" value="NZ_LRFG02000001.1"/>
</dbReference>
<dbReference type="Proteomes" id="UP000218427">
    <property type="component" value="Unassembled WGS sequence"/>
</dbReference>
<proteinExistence type="predicted"/>
<evidence type="ECO:0000313" key="3">
    <source>
        <dbReference type="Proteomes" id="UP000218427"/>
    </source>
</evidence>
<feature type="domain" description="YMGG-like Gly-zipper" evidence="1">
    <location>
        <begin position="32"/>
        <end position="67"/>
    </location>
</feature>
<organism evidence="2 3">
    <name type="scientific">Microbulbifer flavimaris</name>
    <dbReference type="NCBI Taxonomy" id="1781068"/>
    <lineage>
        <taxon>Bacteria</taxon>
        <taxon>Pseudomonadati</taxon>
        <taxon>Pseudomonadota</taxon>
        <taxon>Gammaproteobacteria</taxon>
        <taxon>Cellvibrionales</taxon>
        <taxon>Microbulbiferaceae</taxon>
        <taxon>Microbulbifer</taxon>
    </lineage>
</organism>
<sequence>MRTGTVQNCGLAIILAASLGSVGCANMSDSQRRVTTGAGIGAATGAIIRGDTRGVATGAAIGAAGGWIYDRNERRWKRRR</sequence>
<dbReference type="InterPro" id="IPR027367">
    <property type="entry name" value="Gly-zipper_YMGG"/>
</dbReference>
<accession>A0ABX4I2G3</accession>
<name>A0ABX4I2G3_9GAMM</name>
<keyword evidence="3" id="KW-1185">Reference proteome</keyword>
<gene>
    <name evidence="2" type="ORF">AWR36_000105</name>
</gene>
<protein>
    <recommendedName>
        <fullName evidence="1">YMGG-like Gly-zipper domain-containing protein</fullName>
    </recommendedName>
</protein>
<evidence type="ECO:0000259" key="1">
    <source>
        <dbReference type="Pfam" id="PF13441"/>
    </source>
</evidence>
<reference evidence="2" key="1">
    <citation type="submission" date="2017-08" db="EMBL/GenBank/DDBJ databases">
        <title>Microbulbifer marisrubri sp. nov., a halophilic alphaproteobacterium isolated from marine sediment of the Yellow Sea, China.</title>
        <authorList>
            <person name="Zhang G."/>
            <person name="Xiong Q."/>
        </authorList>
    </citation>
    <scope>NUCLEOTIDE SEQUENCE [LARGE SCALE GENOMIC DNA]</scope>
    <source>
        <strain evidence="2">WRN-8</strain>
    </source>
</reference>
<dbReference type="EMBL" id="LRFG02000001">
    <property type="protein sequence ID" value="PCO06233.1"/>
    <property type="molecule type" value="Genomic_DNA"/>
</dbReference>
<dbReference type="Pfam" id="PF13441">
    <property type="entry name" value="Gly-zipper_YMGG"/>
    <property type="match status" value="1"/>
</dbReference>
<comment type="caution">
    <text evidence="2">The sequence shown here is derived from an EMBL/GenBank/DDBJ whole genome shotgun (WGS) entry which is preliminary data.</text>
</comment>